<evidence type="ECO:0000256" key="1">
    <source>
        <dbReference type="SAM" id="MobiDB-lite"/>
    </source>
</evidence>
<sequence length="84" mass="8889">MTPKPGDDDRPYEAVVGHEEQYSLRPPDRDTPAGRSEAGGTGPRSDCPAHTEEMRTDTRPLSPRHRLQAGGQPAPAAPDTGGTG</sequence>
<dbReference type="HOGENOM" id="CLU_181321_0_2_11"/>
<feature type="compositionally biased region" description="Basic and acidic residues" evidence="1">
    <location>
        <begin position="1"/>
        <end position="32"/>
    </location>
</feature>
<feature type="region of interest" description="Disordered" evidence="1">
    <location>
        <begin position="1"/>
        <end position="84"/>
    </location>
</feature>
<dbReference type="AlphaFoldDB" id="A0A0C5FXT3"/>
<accession>A0A0C5FXT3</accession>
<organism evidence="3 4">
    <name type="scientific">Streptomyces cyaneogriseus subsp. noncyanogenus</name>
    <dbReference type="NCBI Taxonomy" id="477245"/>
    <lineage>
        <taxon>Bacteria</taxon>
        <taxon>Bacillati</taxon>
        <taxon>Actinomycetota</taxon>
        <taxon>Actinomycetes</taxon>
        <taxon>Kitasatosporales</taxon>
        <taxon>Streptomycetaceae</taxon>
        <taxon>Streptomyces</taxon>
    </lineage>
</organism>
<feature type="compositionally biased region" description="Low complexity" evidence="1">
    <location>
        <begin position="68"/>
        <end position="84"/>
    </location>
</feature>
<dbReference type="PATRIC" id="fig|477245.3.peg.714"/>
<dbReference type="Gene3D" id="3.90.820.10">
    <property type="entry name" value="Structural Genomics, Unknown Function 30-nov-00 1gh9 Mol_id"/>
    <property type="match status" value="1"/>
</dbReference>
<feature type="domain" description="MbtH-like" evidence="2">
    <location>
        <begin position="4"/>
        <end position="53"/>
    </location>
</feature>
<dbReference type="SMART" id="SM00923">
    <property type="entry name" value="MbtH"/>
    <property type="match status" value="1"/>
</dbReference>
<dbReference type="Pfam" id="PF03621">
    <property type="entry name" value="MbtH"/>
    <property type="match status" value="1"/>
</dbReference>
<dbReference type="RefSeq" id="WP_044379032.1">
    <property type="nucleotide sequence ID" value="NZ_CP010849.1"/>
</dbReference>
<dbReference type="Proteomes" id="UP000032234">
    <property type="component" value="Chromosome"/>
</dbReference>
<evidence type="ECO:0000313" key="4">
    <source>
        <dbReference type="Proteomes" id="UP000032234"/>
    </source>
</evidence>
<keyword evidence="4" id="KW-1185">Reference proteome</keyword>
<evidence type="ECO:0000259" key="2">
    <source>
        <dbReference type="SMART" id="SM00923"/>
    </source>
</evidence>
<dbReference type="SUPFAM" id="SSF160582">
    <property type="entry name" value="MbtH-like"/>
    <property type="match status" value="1"/>
</dbReference>
<protein>
    <recommendedName>
        <fullName evidence="2">MbtH-like domain-containing protein</fullName>
    </recommendedName>
</protein>
<dbReference type="InterPro" id="IPR038020">
    <property type="entry name" value="MbtH-like_sf"/>
</dbReference>
<dbReference type="KEGG" id="scw:TU94_03210"/>
<name>A0A0C5FXT3_9ACTN</name>
<dbReference type="EMBL" id="CP010849">
    <property type="protein sequence ID" value="AJP00659.1"/>
    <property type="molecule type" value="Genomic_DNA"/>
</dbReference>
<gene>
    <name evidence="3" type="ORF">TU94_03210</name>
</gene>
<proteinExistence type="predicted"/>
<reference evidence="3 4" key="1">
    <citation type="submission" date="2015-02" db="EMBL/GenBank/DDBJ databases">
        <title>Genome sequence of thermotolerant Streptomyces cyaneogriseus subsp. Noncyanogenus NMWT1, the producer of nematocidal antibiotics nemadectin.</title>
        <authorList>
            <person name="Wang H."/>
            <person name="Li C."/>
            <person name="Xiang W."/>
            <person name="Wang X."/>
        </authorList>
    </citation>
    <scope>NUCLEOTIDE SEQUENCE [LARGE SCALE GENOMIC DNA]</scope>
    <source>
        <strain evidence="3 4">NMWT 1</strain>
    </source>
</reference>
<dbReference type="InterPro" id="IPR005153">
    <property type="entry name" value="MbtH-like_dom"/>
</dbReference>
<dbReference type="OrthoDB" id="7584480at2"/>
<dbReference type="STRING" id="477245.TU94_03210"/>
<feature type="compositionally biased region" description="Basic and acidic residues" evidence="1">
    <location>
        <begin position="47"/>
        <end position="58"/>
    </location>
</feature>
<evidence type="ECO:0000313" key="3">
    <source>
        <dbReference type="EMBL" id="AJP00659.1"/>
    </source>
</evidence>